<evidence type="ECO:0000259" key="2">
    <source>
        <dbReference type="Pfam" id="PF00582"/>
    </source>
</evidence>
<evidence type="ECO:0000313" key="4">
    <source>
        <dbReference type="Proteomes" id="UP000285456"/>
    </source>
</evidence>
<dbReference type="AlphaFoldDB" id="A0A417YL97"/>
<dbReference type="PRINTS" id="PR01438">
    <property type="entry name" value="UNVRSLSTRESS"/>
</dbReference>
<gene>
    <name evidence="3" type="ORF">D1B32_03490</name>
</gene>
<dbReference type="OrthoDB" id="9777884at2"/>
<dbReference type="InterPro" id="IPR006016">
    <property type="entry name" value="UspA"/>
</dbReference>
<evidence type="ECO:0000256" key="1">
    <source>
        <dbReference type="ARBA" id="ARBA00008791"/>
    </source>
</evidence>
<evidence type="ECO:0000313" key="3">
    <source>
        <dbReference type="EMBL" id="RHW34249.1"/>
    </source>
</evidence>
<dbReference type="InterPro" id="IPR014729">
    <property type="entry name" value="Rossmann-like_a/b/a_fold"/>
</dbReference>
<organism evidence="3 4">
    <name type="scientific">Oceanobacillus profundus</name>
    <dbReference type="NCBI Taxonomy" id="372463"/>
    <lineage>
        <taxon>Bacteria</taxon>
        <taxon>Bacillati</taxon>
        <taxon>Bacillota</taxon>
        <taxon>Bacilli</taxon>
        <taxon>Bacillales</taxon>
        <taxon>Bacillaceae</taxon>
        <taxon>Oceanobacillus</taxon>
    </lineage>
</organism>
<dbReference type="EMBL" id="QWEH01000002">
    <property type="protein sequence ID" value="RHW34249.1"/>
    <property type="molecule type" value="Genomic_DNA"/>
</dbReference>
<sequence>MQMNRKILVSYDGSNRSKKAIKEAKNQASITEKAEVHVISVVTPGIKSNETAIAGNISMADAEFLLPELHQIKKEMEASGIVTITEIRTDFSQRNPGRAICEYALANEIDLIIVGNRGLSNIKSLLLGSVSNTIVQNAKCPVLIVK</sequence>
<dbReference type="Pfam" id="PF00582">
    <property type="entry name" value="Usp"/>
    <property type="match status" value="1"/>
</dbReference>
<dbReference type="CDD" id="cd00293">
    <property type="entry name" value="USP-like"/>
    <property type="match status" value="1"/>
</dbReference>
<dbReference type="InterPro" id="IPR006015">
    <property type="entry name" value="Universal_stress_UspA"/>
</dbReference>
<proteinExistence type="inferred from homology"/>
<dbReference type="PANTHER" id="PTHR46268">
    <property type="entry name" value="STRESS RESPONSE PROTEIN NHAX"/>
    <property type="match status" value="1"/>
</dbReference>
<keyword evidence="4" id="KW-1185">Reference proteome</keyword>
<reference evidence="3 4" key="1">
    <citation type="journal article" date="2007" name="Int. J. Syst. Evol. Microbiol.">
        <title>Oceanobacillus profundus sp. nov., isolated from a deep-sea sediment core.</title>
        <authorList>
            <person name="Kim Y.G."/>
            <person name="Choi D.H."/>
            <person name="Hyun S."/>
            <person name="Cho B.C."/>
        </authorList>
    </citation>
    <scope>NUCLEOTIDE SEQUENCE [LARGE SCALE GENOMIC DNA]</scope>
    <source>
        <strain evidence="3 4">DSM 18246</strain>
    </source>
</reference>
<name>A0A417YL97_9BACI</name>
<protein>
    <submittedName>
        <fullName evidence="3">Universal stress protein</fullName>
    </submittedName>
</protein>
<comment type="similarity">
    <text evidence="1">Belongs to the universal stress protein A family.</text>
</comment>
<comment type="caution">
    <text evidence="3">The sequence shown here is derived from an EMBL/GenBank/DDBJ whole genome shotgun (WGS) entry which is preliminary data.</text>
</comment>
<dbReference type="Proteomes" id="UP000285456">
    <property type="component" value="Unassembled WGS sequence"/>
</dbReference>
<dbReference type="PANTHER" id="PTHR46268:SF6">
    <property type="entry name" value="UNIVERSAL STRESS PROTEIN UP12"/>
    <property type="match status" value="1"/>
</dbReference>
<dbReference type="SUPFAM" id="SSF52402">
    <property type="entry name" value="Adenine nucleotide alpha hydrolases-like"/>
    <property type="match status" value="1"/>
</dbReference>
<accession>A0A417YL97</accession>
<feature type="domain" description="UspA" evidence="2">
    <location>
        <begin position="3"/>
        <end position="146"/>
    </location>
</feature>
<dbReference type="Gene3D" id="3.40.50.620">
    <property type="entry name" value="HUPs"/>
    <property type="match status" value="1"/>
</dbReference>